<sequence>MAMTMEYLKLYPTTASGYRIELAKQSRLSDVLKFMSENYHEDEKIGRMLKAGCQTNPDEEEEEEAERAQEDDDNLVTAVYERSPCLIAVQNGTEEIVGVILTILSRREGEDERNGAGTAELFKSYTFKSKFVKDYYSYLAKMDEETGMHQRYPDAEAVMEFFAIAVHQDHRRKGLAKDLSETALTIAKCIPGLRVVFGYYSSIYSRKVAEKIGMVNLFDFDLSDAFKNDEGEPVFRDVDGDSVVSVMALEIDHA</sequence>
<dbReference type="GeneID" id="107221533"/>
<feature type="domain" description="N-acetyltransferase" evidence="1">
    <location>
        <begin position="87"/>
        <end position="252"/>
    </location>
</feature>
<dbReference type="InterPro" id="IPR016181">
    <property type="entry name" value="Acyl_CoA_acyltransferase"/>
</dbReference>
<evidence type="ECO:0000313" key="2">
    <source>
        <dbReference type="Proteomes" id="UP000829291"/>
    </source>
</evidence>
<dbReference type="PANTHER" id="PTHR20905">
    <property type="entry name" value="N-ACETYLTRANSFERASE-RELATED"/>
    <property type="match status" value="1"/>
</dbReference>
<dbReference type="InterPro" id="IPR000182">
    <property type="entry name" value="GNAT_dom"/>
</dbReference>
<dbReference type="Proteomes" id="UP000829291">
    <property type="component" value="Chromosome 4"/>
</dbReference>
<accession>A0ABM3FYB8</accession>
<dbReference type="PROSITE" id="PS51186">
    <property type="entry name" value="GNAT"/>
    <property type="match status" value="1"/>
</dbReference>
<evidence type="ECO:0000313" key="3">
    <source>
        <dbReference type="RefSeq" id="XP_046593001.1"/>
    </source>
</evidence>
<name>A0ABM3FYB8_NEOLC</name>
<dbReference type="Gene3D" id="3.40.630.30">
    <property type="match status" value="1"/>
</dbReference>
<dbReference type="RefSeq" id="XP_046593001.1">
    <property type="nucleotide sequence ID" value="XM_046737045.1"/>
</dbReference>
<protein>
    <submittedName>
        <fullName evidence="3">Uncharacterized protein LOC107221533</fullName>
    </submittedName>
</protein>
<proteinExistence type="predicted"/>
<organism evidence="2 3">
    <name type="scientific">Neodiprion lecontei</name>
    <name type="common">Redheaded pine sawfly</name>
    <dbReference type="NCBI Taxonomy" id="441921"/>
    <lineage>
        <taxon>Eukaryota</taxon>
        <taxon>Metazoa</taxon>
        <taxon>Ecdysozoa</taxon>
        <taxon>Arthropoda</taxon>
        <taxon>Hexapoda</taxon>
        <taxon>Insecta</taxon>
        <taxon>Pterygota</taxon>
        <taxon>Neoptera</taxon>
        <taxon>Endopterygota</taxon>
        <taxon>Hymenoptera</taxon>
        <taxon>Tenthredinoidea</taxon>
        <taxon>Diprionidae</taxon>
        <taxon>Diprioninae</taxon>
        <taxon>Neodiprion</taxon>
    </lineage>
</organism>
<dbReference type="CDD" id="cd04301">
    <property type="entry name" value="NAT_SF"/>
    <property type="match status" value="1"/>
</dbReference>
<dbReference type="PANTHER" id="PTHR20905:SF1">
    <property type="entry name" value="AT07410P-RELATED"/>
    <property type="match status" value="1"/>
</dbReference>
<dbReference type="SUPFAM" id="SSF55729">
    <property type="entry name" value="Acyl-CoA N-acyltransferases (Nat)"/>
    <property type="match status" value="1"/>
</dbReference>
<dbReference type="Pfam" id="PF00583">
    <property type="entry name" value="Acetyltransf_1"/>
    <property type="match status" value="1"/>
</dbReference>
<keyword evidence="2" id="KW-1185">Reference proteome</keyword>
<evidence type="ECO:0000259" key="1">
    <source>
        <dbReference type="PROSITE" id="PS51186"/>
    </source>
</evidence>
<reference evidence="3" key="1">
    <citation type="submission" date="2025-08" db="UniProtKB">
        <authorList>
            <consortium name="RefSeq"/>
        </authorList>
    </citation>
    <scope>IDENTIFICATION</scope>
    <source>
        <tissue evidence="3">Thorax and Abdomen</tissue>
    </source>
</reference>
<gene>
    <name evidence="3" type="primary">LOC107221533</name>
</gene>